<gene>
    <name evidence="1" type="ORF">COT51_00345</name>
</gene>
<protein>
    <submittedName>
        <fullName evidence="1">Uncharacterized protein</fullName>
    </submittedName>
</protein>
<reference evidence="2" key="1">
    <citation type="submission" date="2017-09" db="EMBL/GenBank/DDBJ databases">
        <title>Depth-based differentiation of microbial function through sediment-hosted aquifers and enrichment of novel symbionts in the deep terrestrial subsurface.</title>
        <authorList>
            <person name="Probst A.J."/>
            <person name="Ladd B."/>
            <person name="Jarett J.K."/>
            <person name="Geller-Mcgrath D.E."/>
            <person name="Sieber C.M.K."/>
            <person name="Emerson J.B."/>
            <person name="Anantharaman K."/>
            <person name="Thomas B.C."/>
            <person name="Malmstrom R."/>
            <person name="Stieglmeier M."/>
            <person name="Klingl A."/>
            <person name="Woyke T."/>
            <person name="Ryan C.M."/>
            <person name="Banfield J.F."/>
        </authorList>
    </citation>
    <scope>NUCLEOTIDE SEQUENCE [LARGE SCALE GENOMIC DNA]</scope>
</reference>
<accession>A0A2H0XAB2</accession>
<evidence type="ECO:0000313" key="1">
    <source>
        <dbReference type="EMBL" id="PIS21880.1"/>
    </source>
</evidence>
<proteinExistence type="predicted"/>
<dbReference type="AlphaFoldDB" id="A0A2H0XAB2"/>
<sequence length="458" mass="49165">IPFETWQGSNCPEGSCQVSSQYCAGMVRSCTTPKTQNLDQCCPENLTTPSQSGSIVEWAKNAAEWLIGEIKSNWITEVTATINFSNIESPGKDLSNLIGGNPNTQTEVAEGAKAIECSGGEGIAWCNGIANLFSLPGKLEESIEAWKTPVKSSFLTKVDSDTGTPGERHDGERLAEKTIDETNFDMFDNLPIKTGLDSMAFLKYPESAKSETASVNIDRSVKYADASIPQGGSVLSTEATQPVETHSICQEPDTNDQIQNTCQETLAVGVTQPPGSGISLWRAFDYILHGVELKSSLAVANGEAFEWNFWRSVSEGENTPEKIKEASQYVGLTNIFQIPTEEESKALPAEGKAKANVNIQLVAPAFITDVLGQKYKYIPLLQKQVDVKLKFRGMGVMGDMQTIAQKMEIPSESGSSSEVPTAGGGPRVAGVSTVAHELSLSEKIGSGIGNFLSGIFSL</sequence>
<dbReference type="EMBL" id="PEYV01000006">
    <property type="protein sequence ID" value="PIS21880.1"/>
    <property type="molecule type" value="Genomic_DNA"/>
</dbReference>
<organism evidence="1 2">
    <name type="scientific">candidate division WWE3 bacterium CG08_land_8_20_14_0_20_41_15</name>
    <dbReference type="NCBI Taxonomy" id="1975086"/>
    <lineage>
        <taxon>Bacteria</taxon>
        <taxon>Katanobacteria</taxon>
    </lineage>
</organism>
<dbReference type="Proteomes" id="UP000231098">
    <property type="component" value="Unassembled WGS sequence"/>
</dbReference>
<feature type="non-terminal residue" evidence="1">
    <location>
        <position position="1"/>
    </location>
</feature>
<name>A0A2H0XAB2_UNCKA</name>
<evidence type="ECO:0000313" key="2">
    <source>
        <dbReference type="Proteomes" id="UP000231098"/>
    </source>
</evidence>
<comment type="caution">
    <text evidence="1">The sequence shown here is derived from an EMBL/GenBank/DDBJ whole genome shotgun (WGS) entry which is preliminary data.</text>
</comment>